<keyword evidence="3" id="KW-0560">Oxidoreductase</keyword>
<evidence type="ECO:0000256" key="2">
    <source>
        <dbReference type="ARBA" id="ARBA00022573"/>
    </source>
</evidence>
<dbReference type="Proteomes" id="UP000198893">
    <property type="component" value="Unassembled WGS sequence"/>
</dbReference>
<dbReference type="PROSITE" id="PS51014">
    <property type="entry name" value="COBK_CBIJ"/>
    <property type="match status" value="1"/>
</dbReference>
<dbReference type="RefSeq" id="WP_175483185.1">
    <property type="nucleotide sequence ID" value="NZ_FODS01000006.1"/>
</dbReference>
<sequence length="258" mass="27593">MARNLLVLGGTSEASALADALAERGVHAIFSYAGRVAQPRRQPIPQRVGGFGGVPGLTRYLRDHAVSHVIDATHPFAAQMSWNAYHACKVVGVPLVALTRPPWRPGPGDDWRPVRDVAGAVEALSGPARRVLLALGRLHMDAFAAQPQHHYILRLVDTPKVPPALPDHTVVVARGPFDVAGDIALFRAHGVEMMVCKNAGGAGAVAKLHAARALEVPVIMIDRPELPPRPELARVEEVLDWLKDGAAGLHHPSTDRGV</sequence>
<evidence type="ECO:0000313" key="4">
    <source>
        <dbReference type="EMBL" id="SEO49505.1"/>
    </source>
</evidence>
<evidence type="ECO:0000256" key="1">
    <source>
        <dbReference type="ARBA" id="ARBA00004953"/>
    </source>
</evidence>
<comment type="pathway">
    <text evidence="1">Cofactor biosynthesis; adenosylcobalamin biosynthesis.</text>
</comment>
<dbReference type="PANTHER" id="PTHR36925">
    <property type="entry name" value="COBALT-PRECORRIN-6A REDUCTASE"/>
    <property type="match status" value="1"/>
</dbReference>
<proteinExistence type="predicted"/>
<name>A0A1H8Q5J9_9RHOB</name>
<dbReference type="Pfam" id="PF02571">
    <property type="entry name" value="CbiJ"/>
    <property type="match status" value="1"/>
</dbReference>
<dbReference type="AlphaFoldDB" id="A0A1H8Q5J9"/>
<dbReference type="GO" id="GO:0016994">
    <property type="term" value="F:precorrin-6A reductase activity"/>
    <property type="evidence" value="ECO:0007669"/>
    <property type="project" value="InterPro"/>
</dbReference>
<organism evidence="4 5">
    <name type="scientific">Salinihabitans flavidus</name>
    <dbReference type="NCBI Taxonomy" id="569882"/>
    <lineage>
        <taxon>Bacteria</taxon>
        <taxon>Pseudomonadati</taxon>
        <taxon>Pseudomonadota</taxon>
        <taxon>Alphaproteobacteria</taxon>
        <taxon>Rhodobacterales</taxon>
        <taxon>Roseobacteraceae</taxon>
        <taxon>Salinihabitans</taxon>
    </lineage>
</organism>
<dbReference type="GO" id="GO:0009236">
    <property type="term" value="P:cobalamin biosynthetic process"/>
    <property type="evidence" value="ECO:0007669"/>
    <property type="project" value="UniProtKB-UniPathway"/>
</dbReference>
<dbReference type="UniPathway" id="UPA00148"/>
<evidence type="ECO:0000313" key="5">
    <source>
        <dbReference type="Proteomes" id="UP000198893"/>
    </source>
</evidence>
<accession>A0A1H8Q5J9</accession>
<reference evidence="4 5" key="1">
    <citation type="submission" date="2016-10" db="EMBL/GenBank/DDBJ databases">
        <authorList>
            <person name="de Groot N.N."/>
        </authorList>
    </citation>
    <scope>NUCLEOTIDE SEQUENCE [LARGE SCALE GENOMIC DNA]</scope>
    <source>
        <strain evidence="4 5">DSM 27842</strain>
    </source>
</reference>
<dbReference type="NCBIfam" id="TIGR00715">
    <property type="entry name" value="precor6x_red"/>
    <property type="match status" value="1"/>
</dbReference>
<dbReference type="EMBL" id="FODS01000006">
    <property type="protein sequence ID" value="SEO49505.1"/>
    <property type="molecule type" value="Genomic_DNA"/>
</dbReference>
<dbReference type="InterPro" id="IPR003723">
    <property type="entry name" value="Precorrin-6x_reduct"/>
</dbReference>
<keyword evidence="5" id="KW-1185">Reference proteome</keyword>
<dbReference type="STRING" id="569882.SAMN04490248_10619"/>
<keyword evidence="2" id="KW-0169">Cobalamin biosynthesis</keyword>
<dbReference type="NCBIfam" id="NF005968">
    <property type="entry name" value="PRK08057.1-2"/>
    <property type="match status" value="1"/>
</dbReference>
<protein>
    <submittedName>
        <fullName evidence="4">Precorrin-6A reductase</fullName>
    </submittedName>
</protein>
<dbReference type="PANTHER" id="PTHR36925:SF1">
    <property type="entry name" value="COBALT-PRECORRIN-6A REDUCTASE"/>
    <property type="match status" value="1"/>
</dbReference>
<gene>
    <name evidence="4" type="ORF">SAMN04490248_10619</name>
</gene>
<evidence type="ECO:0000256" key="3">
    <source>
        <dbReference type="ARBA" id="ARBA00023002"/>
    </source>
</evidence>